<dbReference type="InterPro" id="IPR000014">
    <property type="entry name" value="PAS"/>
</dbReference>
<dbReference type="InterPro" id="IPR029787">
    <property type="entry name" value="Nucleotide_cyclase"/>
</dbReference>
<dbReference type="CDD" id="cd00130">
    <property type="entry name" value="PAS"/>
    <property type="match status" value="1"/>
</dbReference>
<dbReference type="STRING" id="1789004.FEMY_02960"/>
<dbReference type="PANTHER" id="PTHR46663:SF3">
    <property type="entry name" value="SLL0267 PROTEIN"/>
    <property type="match status" value="1"/>
</dbReference>
<dbReference type="SMART" id="SM00267">
    <property type="entry name" value="GGDEF"/>
    <property type="match status" value="1"/>
</dbReference>
<dbReference type="GO" id="GO:0071111">
    <property type="term" value="F:cyclic-guanylate-specific phosphodiesterase activity"/>
    <property type="evidence" value="ECO:0007669"/>
    <property type="project" value="UniProtKB-EC"/>
</dbReference>
<reference evidence="4 5" key="1">
    <citation type="submission" date="2016-01" db="EMBL/GenBank/DDBJ databases">
        <title>Genome sequence of the acidophilic iron oxidising Ferrovum strain Z-31.</title>
        <authorList>
            <person name="Poehlein A."/>
            <person name="Ullrich S.R."/>
            <person name="Schloemann M."/>
            <person name="Muehling M."/>
            <person name="Daniel R."/>
        </authorList>
    </citation>
    <scope>NUCLEOTIDE SEQUENCE [LARGE SCALE GENOMIC DNA]</scope>
    <source>
        <strain evidence="4 5">Z-31</strain>
    </source>
</reference>
<evidence type="ECO:0000313" key="4">
    <source>
        <dbReference type="EMBL" id="KXW59074.1"/>
    </source>
</evidence>
<dbReference type="Pfam" id="PF13426">
    <property type="entry name" value="PAS_9"/>
    <property type="match status" value="1"/>
</dbReference>
<dbReference type="InterPro" id="IPR052163">
    <property type="entry name" value="DGC-Regulatory_Protein"/>
</dbReference>
<accession>A0A149W1P7</accession>
<dbReference type="Pfam" id="PF00990">
    <property type="entry name" value="GGDEF"/>
    <property type="match status" value="1"/>
</dbReference>
<dbReference type="InterPro" id="IPR043128">
    <property type="entry name" value="Rev_trsase/Diguanyl_cyclase"/>
</dbReference>
<dbReference type="PROSITE" id="PS50112">
    <property type="entry name" value="PAS"/>
    <property type="match status" value="1"/>
</dbReference>
<dbReference type="EC" id="3.1.4.52" evidence="4"/>
<dbReference type="NCBIfam" id="TIGR00229">
    <property type="entry name" value="sensory_box"/>
    <property type="match status" value="1"/>
</dbReference>
<dbReference type="PATRIC" id="fig|1789004.3.peg.297"/>
<keyword evidence="5" id="KW-1185">Reference proteome</keyword>
<dbReference type="AlphaFoldDB" id="A0A149W1P7"/>
<keyword evidence="4" id="KW-0378">Hydrolase</keyword>
<dbReference type="Gene3D" id="3.30.450.20">
    <property type="entry name" value="PAS domain"/>
    <property type="match status" value="1"/>
</dbReference>
<comment type="caution">
    <text evidence="4">The sequence shown here is derived from an EMBL/GenBank/DDBJ whole genome shotgun (WGS) entry which is preliminary data.</text>
</comment>
<evidence type="ECO:0000259" key="3">
    <source>
        <dbReference type="PROSITE" id="PS50887"/>
    </source>
</evidence>
<dbReference type="SUPFAM" id="SSF55073">
    <property type="entry name" value="Nucleotide cyclase"/>
    <property type="match status" value="1"/>
</dbReference>
<feature type="compositionally biased region" description="Polar residues" evidence="1">
    <location>
        <begin position="23"/>
        <end position="36"/>
    </location>
</feature>
<dbReference type="FunFam" id="3.30.70.270:FF:000001">
    <property type="entry name" value="Diguanylate cyclase domain protein"/>
    <property type="match status" value="1"/>
</dbReference>
<dbReference type="EMBL" id="LRRD01000005">
    <property type="protein sequence ID" value="KXW59074.1"/>
    <property type="molecule type" value="Genomic_DNA"/>
</dbReference>
<dbReference type="Gene3D" id="3.30.70.270">
    <property type="match status" value="1"/>
</dbReference>
<gene>
    <name evidence="4" type="primary">gmr_5</name>
    <name evidence="4" type="ORF">FEMY_02960</name>
</gene>
<dbReference type="Proteomes" id="UP000075653">
    <property type="component" value="Unassembled WGS sequence"/>
</dbReference>
<sequence length="341" mass="37787">MKVPPQRTGHRLISHDGGDMTHGNPTDKNPQTNKSSSPMIHAEKVLDHVLDHLFDSVIMASTDGLITSFNRAATLTFGYTRAEALGQNVTLLMPEPHCTHHDQHIRHFLDWGGIIPSSQNRELVGKRKNGEVFPITLVLTSVEQSPGDWIFIAIVRDLTQVDAALQNLRFTAYSDPLTGLPNRLLLMDRLSQAIRSLNRESPGIALLFVDLDHFKPINDNFGHHVGDLVLRETATRLQSCVRESDTIARLGGDEFIVLLMGVENPLSALGIGEKIRETLNDPFILESVSPLTLSASIGMTFCQTHAIDAENLIRQADFAMYRAKAQGRNTVVSYTTAQDLR</sequence>
<evidence type="ECO:0000256" key="1">
    <source>
        <dbReference type="SAM" id="MobiDB-lite"/>
    </source>
</evidence>
<dbReference type="InterPro" id="IPR000160">
    <property type="entry name" value="GGDEF_dom"/>
</dbReference>
<evidence type="ECO:0000259" key="2">
    <source>
        <dbReference type="PROSITE" id="PS50112"/>
    </source>
</evidence>
<protein>
    <submittedName>
        <fullName evidence="4">Cyclic di-GMP phosphodiesterase Gmr</fullName>
        <ecNumber evidence="4">3.1.4.52</ecNumber>
    </submittedName>
</protein>
<dbReference type="PANTHER" id="PTHR46663">
    <property type="entry name" value="DIGUANYLATE CYCLASE DGCT-RELATED"/>
    <property type="match status" value="1"/>
</dbReference>
<feature type="domain" description="PAS" evidence="2">
    <location>
        <begin position="42"/>
        <end position="112"/>
    </location>
</feature>
<name>A0A149W1P7_9PROT</name>
<dbReference type="CDD" id="cd01949">
    <property type="entry name" value="GGDEF"/>
    <property type="match status" value="1"/>
</dbReference>
<dbReference type="NCBIfam" id="TIGR00254">
    <property type="entry name" value="GGDEF"/>
    <property type="match status" value="1"/>
</dbReference>
<dbReference type="InterPro" id="IPR035965">
    <property type="entry name" value="PAS-like_dom_sf"/>
</dbReference>
<feature type="domain" description="GGDEF" evidence="3">
    <location>
        <begin position="202"/>
        <end position="336"/>
    </location>
</feature>
<evidence type="ECO:0000313" key="5">
    <source>
        <dbReference type="Proteomes" id="UP000075653"/>
    </source>
</evidence>
<proteinExistence type="predicted"/>
<dbReference type="SUPFAM" id="SSF55785">
    <property type="entry name" value="PYP-like sensor domain (PAS domain)"/>
    <property type="match status" value="1"/>
</dbReference>
<organism evidence="4 5">
    <name type="scientific">Ferrovum myxofaciens</name>
    <dbReference type="NCBI Taxonomy" id="416213"/>
    <lineage>
        <taxon>Bacteria</taxon>
        <taxon>Pseudomonadati</taxon>
        <taxon>Pseudomonadota</taxon>
        <taxon>Betaproteobacteria</taxon>
        <taxon>Ferrovales</taxon>
        <taxon>Ferrovaceae</taxon>
        <taxon>Ferrovum</taxon>
    </lineage>
</organism>
<dbReference type="SMART" id="SM00091">
    <property type="entry name" value="PAS"/>
    <property type="match status" value="1"/>
</dbReference>
<feature type="region of interest" description="Disordered" evidence="1">
    <location>
        <begin position="1"/>
        <end position="36"/>
    </location>
</feature>
<dbReference type="PROSITE" id="PS50887">
    <property type="entry name" value="GGDEF"/>
    <property type="match status" value="1"/>
</dbReference>